<dbReference type="FunFam" id="1.25.40.10:FF:000010">
    <property type="entry name" value="Stress-induced phosphoprotein 1"/>
    <property type="match status" value="1"/>
</dbReference>
<dbReference type="PANTHER" id="PTHR22904">
    <property type="entry name" value="TPR REPEAT CONTAINING PROTEIN"/>
    <property type="match status" value="1"/>
</dbReference>
<dbReference type="InterPro" id="IPR019734">
    <property type="entry name" value="TPR_rpt"/>
</dbReference>
<keyword evidence="4 6" id="KW-0802">TPR repeat</keyword>
<keyword evidence="3" id="KW-0677">Repeat</keyword>
<accession>A0A6A4VUW7</accession>
<evidence type="ECO:0000256" key="6">
    <source>
        <dbReference type="PROSITE-ProRule" id="PRU00339"/>
    </source>
</evidence>
<name>A0A6A4VUW7_AMPAM</name>
<dbReference type="PANTHER" id="PTHR22904:SF523">
    <property type="entry name" value="STRESS-INDUCED-PHOSPHOPROTEIN 1"/>
    <property type="match status" value="1"/>
</dbReference>
<dbReference type="InterPro" id="IPR011990">
    <property type="entry name" value="TPR-like_helical_dom_sf"/>
</dbReference>
<feature type="repeat" description="TPR" evidence="6">
    <location>
        <begin position="211"/>
        <end position="244"/>
    </location>
</feature>
<feature type="repeat" description="TPR" evidence="6">
    <location>
        <begin position="143"/>
        <end position="176"/>
    </location>
</feature>
<organism evidence="8 9">
    <name type="scientific">Amphibalanus amphitrite</name>
    <name type="common">Striped barnacle</name>
    <name type="synonym">Balanus amphitrite</name>
    <dbReference type="NCBI Taxonomy" id="1232801"/>
    <lineage>
        <taxon>Eukaryota</taxon>
        <taxon>Metazoa</taxon>
        <taxon>Ecdysozoa</taxon>
        <taxon>Arthropoda</taxon>
        <taxon>Crustacea</taxon>
        <taxon>Multicrustacea</taxon>
        <taxon>Cirripedia</taxon>
        <taxon>Thoracica</taxon>
        <taxon>Thoracicalcarea</taxon>
        <taxon>Balanomorpha</taxon>
        <taxon>Balanoidea</taxon>
        <taxon>Balanidae</taxon>
        <taxon>Amphibalaninae</taxon>
        <taxon>Amphibalanus</taxon>
    </lineage>
</organism>
<sequence length="323" mass="37145">MSNSEEALKEKELGNAAYKKRNFEEALAHYRKGLELDPTDMRFILNEAAVLYEQKNYEECAKTALKAVEVGRANRADYKLIAKAFSRAALAYRQDEKTYDLAKKYYESSLAEHRTPETKAKLSEVEKLIKEKIEREYRDPEKAEQERARGNELFKEGRYPEAIKAYTESIKRNPDEAKTYSNRAACYNKLTEYDLGLRDCNKCIELDSQFVKGHVRKGMLLKAKGQFEKALECFQRALELDEHNAEALNGYKEAMMAIDSDPAAVQRRALNDPEVQDIMSDPGMREILNQMRDDPRAAKVHLDNPDVARKVQKLVQSGILAFR</sequence>
<dbReference type="InterPro" id="IPR006636">
    <property type="entry name" value="STI1_HS-bd"/>
</dbReference>
<feature type="repeat" description="TPR" evidence="6">
    <location>
        <begin position="7"/>
        <end position="40"/>
    </location>
</feature>
<dbReference type="FunFam" id="1.25.40.10:FF:000027">
    <property type="entry name" value="stress-induced-phosphoprotein 1 isoform X1"/>
    <property type="match status" value="1"/>
</dbReference>
<gene>
    <name evidence="8" type="primary">STIP1_1</name>
    <name evidence="8" type="ORF">FJT64_008916</name>
</gene>
<dbReference type="EMBL" id="VIIS01001763">
    <property type="protein sequence ID" value="KAF0293191.1"/>
    <property type="molecule type" value="Genomic_DNA"/>
</dbReference>
<proteinExistence type="predicted"/>
<dbReference type="Pfam" id="PF13414">
    <property type="entry name" value="TPR_11"/>
    <property type="match status" value="1"/>
</dbReference>
<evidence type="ECO:0000313" key="9">
    <source>
        <dbReference type="Proteomes" id="UP000440578"/>
    </source>
</evidence>
<dbReference type="PROSITE" id="PS50293">
    <property type="entry name" value="TPR_REGION"/>
    <property type="match status" value="1"/>
</dbReference>
<evidence type="ECO:0000259" key="7">
    <source>
        <dbReference type="SMART" id="SM00727"/>
    </source>
</evidence>
<dbReference type="SMART" id="SM00028">
    <property type="entry name" value="TPR"/>
    <property type="match status" value="6"/>
</dbReference>
<dbReference type="Gene3D" id="1.10.260.100">
    <property type="match status" value="1"/>
</dbReference>
<comment type="caution">
    <text evidence="8">The sequence shown here is derived from an EMBL/GenBank/DDBJ whole genome shotgun (WGS) entry which is preliminary data.</text>
</comment>
<dbReference type="Gene3D" id="1.25.40.10">
    <property type="entry name" value="Tetratricopeptide repeat domain"/>
    <property type="match status" value="2"/>
</dbReference>
<dbReference type="PROSITE" id="PS50005">
    <property type="entry name" value="TPR"/>
    <property type="match status" value="3"/>
</dbReference>
<dbReference type="FunFam" id="1.10.260.100:FF:000002">
    <property type="entry name" value="Stress-induced-phosphoprotein 1 (Hsp70/Hsp90-organizing)"/>
    <property type="match status" value="1"/>
</dbReference>
<keyword evidence="2" id="KW-0963">Cytoplasm</keyword>
<keyword evidence="9" id="KW-1185">Reference proteome</keyword>
<dbReference type="SUPFAM" id="SSF48452">
    <property type="entry name" value="TPR-like"/>
    <property type="match status" value="2"/>
</dbReference>
<dbReference type="Pfam" id="PF00515">
    <property type="entry name" value="TPR_1"/>
    <property type="match status" value="2"/>
</dbReference>
<dbReference type="InterPro" id="IPR041243">
    <property type="entry name" value="STI1/HOP_DP"/>
</dbReference>
<dbReference type="GO" id="GO:0005737">
    <property type="term" value="C:cytoplasm"/>
    <property type="evidence" value="ECO:0007669"/>
    <property type="project" value="UniProtKB-SubCell"/>
</dbReference>
<dbReference type="AlphaFoldDB" id="A0A6A4VUW7"/>
<protein>
    <recommendedName>
        <fullName evidence="5">Stress-induced-phosphoprotein 1</fullName>
    </recommendedName>
</protein>
<dbReference type="GO" id="GO:0051879">
    <property type="term" value="F:Hsp90 protein binding"/>
    <property type="evidence" value="ECO:0007669"/>
    <property type="project" value="TreeGrafter"/>
</dbReference>
<evidence type="ECO:0000313" key="8">
    <source>
        <dbReference type="EMBL" id="KAF0293191.1"/>
    </source>
</evidence>
<evidence type="ECO:0000256" key="2">
    <source>
        <dbReference type="ARBA" id="ARBA00022490"/>
    </source>
</evidence>
<comment type="subcellular location">
    <subcellularLocation>
        <location evidence="1">Cytoplasm</location>
    </subcellularLocation>
</comment>
<dbReference type="SMART" id="SM00727">
    <property type="entry name" value="STI1"/>
    <property type="match status" value="1"/>
</dbReference>
<reference evidence="8 9" key="1">
    <citation type="submission" date="2019-07" db="EMBL/GenBank/DDBJ databases">
        <title>Draft genome assembly of a fouling barnacle, Amphibalanus amphitrite (Darwin, 1854): The first reference genome for Thecostraca.</title>
        <authorList>
            <person name="Kim W."/>
        </authorList>
    </citation>
    <scope>NUCLEOTIDE SEQUENCE [LARGE SCALE GENOMIC DNA]</scope>
    <source>
        <strain evidence="8">SNU_AA5</strain>
        <tissue evidence="8">Soma without cirri and trophi</tissue>
    </source>
</reference>
<evidence type="ECO:0000256" key="3">
    <source>
        <dbReference type="ARBA" id="ARBA00022737"/>
    </source>
</evidence>
<evidence type="ECO:0000256" key="4">
    <source>
        <dbReference type="ARBA" id="ARBA00022803"/>
    </source>
</evidence>
<dbReference type="Pfam" id="PF17830">
    <property type="entry name" value="STI1-HOP_DP"/>
    <property type="match status" value="1"/>
</dbReference>
<evidence type="ECO:0000256" key="1">
    <source>
        <dbReference type="ARBA" id="ARBA00004496"/>
    </source>
</evidence>
<feature type="domain" description="STI1" evidence="7">
    <location>
        <begin position="272"/>
        <end position="311"/>
    </location>
</feature>
<dbReference type="OrthoDB" id="2423701at2759"/>
<evidence type="ECO:0000256" key="5">
    <source>
        <dbReference type="ARBA" id="ARBA00026193"/>
    </source>
</evidence>
<dbReference type="Proteomes" id="UP000440578">
    <property type="component" value="Unassembled WGS sequence"/>
</dbReference>